<evidence type="ECO:0000256" key="3">
    <source>
        <dbReference type="ARBA" id="ARBA00022562"/>
    </source>
</evidence>
<keyword evidence="1 18" id="KW-1121">Modulation of host cell cycle by virus</keyword>
<evidence type="ECO:0000256" key="1">
    <source>
        <dbReference type="ARBA" id="ARBA00022504"/>
    </source>
</evidence>
<comment type="similarity">
    <text evidence="18 19">Belongs to the papillomaviridae E7 protein family.</text>
</comment>
<evidence type="ECO:0000256" key="11">
    <source>
        <dbReference type="ARBA" id="ARBA00023125"/>
    </source>
</evidence>
<evidence type="ECO:0000313" key="20">
    <source>
        <dbReference type="EMBL" id="AYA93865.1"/>
    </source>
</evidence>
<dbReference type="Pfam" id="PF00527">
    <property type="entry name" value="E7"/>
    <property type="match status" value="1"/>
</dbReference>
<keyword evidence="9 18" id="KW-0862">Zinc</keyword>
<evidence type="ECO:0000256" key="2">
    <source>
        <dbReference type="ARBA" id="ARBA00022518"/>
    </source>
</evidence>
<keyword evidence="12 18" id="KW-0010">Activator</keyword>
<dbReference type="Gene3D" id="3.30.160.330">
    <property type="match status" value="1"/>
</dbReference>
<sequence length="93" mass="10598">MRGDCPTIPDITLESLVLPANLLSNESLSPEDEPEEEQLFRVDTLCYFCKARLRVCVRASEQAIRSLQVLLFRELQFLCPTCARNYSRHGGSH</sequence>
<evidence type="ECO:0000256" key="9">
    <source>
        <dbReference type="ARBA" id="ARBA00022833"/>
    </source>
</evidence>
<comment type="PTM">
    <text evidence="18">Highly phosphorylated.</text>
</comment>
<keyword evidence="7 18" id="KW-0863">Zinc-finger</keyword>
<dbReference type="GO" id="GO:0019904">
    <property type="term" value="F:protein domain specific binding"/>
    <property type="evidence" value="ECO:0007669"/>
    <property type="project" value="UniProtKB-UniRule"/>
</dbReference>
<dbReference type="SUPFAM" id="SSF161234">
    <property type="entry name" value="E7 C-terminal domain-like"/>
    <property type="match status" value="1"/>
</dbReference>
<gene>
    <name evidence="18" type="primary">E7</name>
</gene>
<feature type="short sequence motif" description="Nuclear export signal" evidence="18">
    <location>
        <begin position="64"/>
        <end position="72"/>
    </location>
</feature>
<accession>A0A385PIY5</accession>
<dbReference type="GO" id="GO:0042025">
    <property type="term" value="C:host cell nucleus"/>
    <property type="evidence" value="ECO:0007669"/>
    <property type="project" value="UniProtKB-SubCell"/>
</dbReference>
<evidence type="ECO:0000256" key="8">
    <source>
        <dbReference type="ARBA" id="ARBA00022830"/>
    </source>
</evidence>
<organism evidence="20">
    <name type="scientific">Human papillomavirus</name>
    <dbReference type="NCBI Taxonomy" id="10566"/>
    <lineage>
        <taxon>Viruses</taxon>
        <taxon>Monodnaviria</taxon>
        <taxon>Shotokuvirae</taxon>
        <taxon>Cossaviricota</taxon>
        <taxon>Papovaviricetes</taxon>
        <taxon>Zurhausenvirales</taxon>
        <taxon>Papillomaviridae</taxon>
    </lineage>
</organism>
<protein>
    <recommendedName>
        <fullName evidence="18 19">Protein E7</fullName>
    </recommendedName>
</protein>
<keyword evidence="10 18" id="KW-0805">Transcription regulation</keyword>
<keyword evidence="16 18" id="KW-0899">Viral immunoevasion</keyword>
<dbReference type="GO" id="GO:0006351">
    <property type="term" value="P:DNA-templated transcription"/>
    <property type="evidence" value="ECO:0007669"/>
    <property type="project" value="UniProtKB-UniRule"/>
</dbReference>
<evidence type="ECO:0000256" key="15">
    <source>
        <dbReference type="ARBA" id="ARBA00023258"/>
    </source>
</evidence>
<name>A0A385PIY5_9PAPI</name>
<evidence type="ECO:0000256" key="12">
    <source>
        <dbReference type="ARBA" id="ARBA00023159"/>
    </source>
</evidence>
<keyword evidence="17 18" id="KW-1078">G1/S host cell cycle checkpoint dysregulation by virus</keyword>
<dbReference type="GO" id="GO:0030430">
    <property type="term" value="C:host cell cytoplasm"/>
    <property type="evidence" value="ECO:0007669"/>
    <property type="project" value="UniProtKB-SubCell"/>
</dbReference>
<keyword evidence="14 18" id="KW-1035">Host cytoplasm</keyword>
<evidence type="ECO:0000256" key="13">
    <source>
        <dbReference type="ARBA" id="ARBA00023163"/>
    </source>
</evidence>
<proteinExistence type="inferred from homology"/>
<keyword evidence="5 18" id="KW-1090">Inhibition of host innate immune response by virus</keyword>
<evidence type="ECO:0000256" key="10">
    <source>
        <dbReference type="ARBA" id="ARBA00023015"/>
    </source>
</evidence>
<evidence type="ECO:0000256" key="16">
    <source>
        <dbReference type="ARBA" id="ARBA00023280"/>
    </source>
</evidence>
<evidence type="ECO:0000256" key="18">
    <source>
        <dbReference type="HAMAP-Rule" id="MF_04004"/>
    </source>
</evidence>
<dbReference type="EMBL" id="MH777231">
    <property type="protein sequence ID" value="AYA93865.1"/>
    <property type="molecule type" value="Genomic_DNA"/>
</dbReference>
<keyword evidence="6 18" id="KW-0479">Metal-binding</keyword>
<evidence type="ECO:0000256" key="4">
    <source>
        <dbReference type="ARBA" id="ARBA00022581"/>
    </source>
</evidence>
<dbReference type="InterPro" id="IPR000148">
    <property type="entry name" value="Papilloma_E7"/>
</dbReference>
<dbReference type="GO" id="GO:0003700">
    <property type="term" value="F:DNA-binding transcription factor activity"/>
    <property type="evidence" value="ECO:0007669"/>
    <property type="project" value="UniProtKB-UniRule"/>
</dbReference>
<keyword evidence="8 18" id="KW-1114">Inhibition of host interferon signaling pathway by virus</keyword>
<feature type="zinc finger region" evidence="18">
    <location>
        <begin position="46"/>
        <end position="82"/>
    </location>
</feature>
<comment type="subcellular location">
    <subcellularLocation>
        <location evidence="18">Host cytoplasm</location>
    </subcellularLocation>
    <subcellularLocation>
        <location evidence="18">Host nucleus</location>
    </subcellularLocation>
    <text evidence="18">Predominantly found in the host nucleus.</text>
</comment>
<comment type="subunit">
    <text evidence="18">Homodimer. Homooligomer. Interacts with host RB1; this interaction induces dissociation of RB1-E2F1 complex thereby disrupting RB1 activity. Interacts with host EP300; this interaction represses EP300 transcriptional activity. Interacts with protein E2; this interaction inhibits E7 oncogenic activity. Interacts with host TMEM173/STING; this interaction impairs the ability of TMEM173/STING to sense cytosolic DNA and promote the production of type I interferon (IFN-alpha and IFN-beta).</text>
</comment>
<evidence type="ECO:0000256" key="14">
    <source>
        <dbReference type="ARBA" id="ARBA00023200"/>
    </source>
</evidence>
<keyword evidence="3 18" id="KW-1048">Host nucleus</keyword>
<evidence type="ECO:0000256" key="7">
    <source>
        <dbReference type="ARBA" id="ARBA00022771"/>
    </source>
</evidence>
<dbReference type="PIRSF" id="PIRSF003407">
    <property type="entry name" value="Papvi_E7"/>
    <property type="match status" value="1"/>
</dbReference>
<evidence type="ECO:0000256" key="17">
    <source>
        <dbReference type="ARBA" id="ARBA00023309"/>
    </source>
</evidence>
<dbReference type="GO" id="GO:0039502">
    <property type="term" value="P:symbiont-mediated suppression of host type I interferon-mediated signaling pathway"/>
    <property type="evidence" value="ECO:0007669"/>
    <property type="project" value="UniProtKB-UniRule"/>
</dbReference>
<keyword evidence="11 18" id="KW-0238">DNA-binding</keyword>
<dbReference type="GO" id="GO:0008270">
    <property type="term" value="F:zinc ion binding"/>
    <property type="evidence" value="ECO:0007669"/>
    <property type="project" value="UniProtKB-KW"/>
</dbReference>
<reference evidence="20" key="1">
    <citation type="journal article" date="2018" name="Nat. Med.">
        <title>Expanded skin virome in DOCK8-deficient patients.</title>
        <authorList>
            <consortium name="NISC Comparative Sequencing Program"/>
            <person name="Tirosh O."/>
            <person name="Conlan S."/>
            <person name="Deming C."/>
            <person name="Lee-Lin S.Q."/>
            <person name="Huang X."/>
            <person name="Su H.C."/>
            <person name="Freeman A.F."/>
            <person name="Segre J.A."/>
            <person name="Kong H.H."/>
        </authorList>
    </citation>
    <scope>NUCLEOTIDE SEQUENCE</scope>
    <source>
        <strain evidence="20">HPV-mSK_088</strain>
    </source>
</reference>
<keyword evidence="15" id="KW-0922">Interferon antiviral system evasion</keyword>
<comment type="domain">
    <text evidence="18">The E7 terminal domain is an intrinsically disordered domain, whose flexibility and conformational transitions confer target adaptability to the oncoprotein. It allows adaptation to a variety of protein targets and exposes the PEST degradation sequence that regulates its turnover in the cell.</text>
</comment>
<evidence type="ECO:0000256" key="19">
    <source>
        <dbReference type="PIRNR" id="PIRNR003407"/>
    </source>
</evidence>
<dbReference type="HAMAP" id="MF_04004">
    <property type="entry name" value="PPV_E7"/>
    <property type="match status" value="1"/>
</dbReference>
<comment type="function">
    <text evidence="19">E7 protein has both transforming and trans-activating activities.</text>
</comment>
<comment type="caution">
    <text evidence="18">Lacks conserved residue(s) required for the propagation of feature annotation.</text>
</comment>
<dbReference type="GO" id="GO:0003677">
    <property type="term" value="F:DNA binding"/>
    <property type="evidence" value="ECO:0007669"/>
    <property type="project" value="UniProtKB-UniRule"/>
</dbReference>
<dbReference type="GO" id="GO:0052170">
    <property type="term" value="P:symbiont-mediated suppression of host innate immune response"/>
    <property type="evidence" value="ECO:0007669"/>
    <property type="project" value="UniProtKB-KW"/>
</dbReference>
<comment type="function">
    <text evidence="18">Plays a role in viral genome replication by driving entry of quiescent cells into the cell cycle. Stimulation of progression from G1 to S phase allows the virus to efficiently use the cellular DNA replicating machinery to achieve viral genome replication. E7 protein has both transforming and trans-activating activities. Induces the disassembly of the E2F1 transcription factor from RB1, with subsequent transcriptional activation of E2F1-regulated S-phase genes. Interferes with host histone deacetylation mediated by HDAC1 and HDAC2, leading to transcription activation. Plays also a role in the inhibition of both antiviral and antiproliferative functions of host interferon alpha. Interaction with host TMEM173/STING impairs the ability of TMEM173/STING to sense cytosolic DNA and promote the production of type I interferon (IFN-alpha and IFN-beta).</text>
</comment>
<evidence type="ECO:0000256" key="5">
    <source>
        <dbReference type="ARBA" id="ARBA00022632"/>
    </source>
</evidence>
<keyword evidence="2 18" id="KW-0244">Early protein</keyword>
<evidence type="ECO:0000256" key="6">
    <source>
        <dbReference type="ARBA" id="ARBA00022723"/>
    </source>
</evidence>
<keyword evidence="4 18" id="KW-0945">Host-virus interaction</keyword>
<keyword evidence="13 18" id="KW-0804">Transcription</keyword>
<dbReference type="GO" id="GO:0039645">
    <property type="term" value="P:symbiont-mediated perturbation of host cell cycle G1/S transition checkpoint"/>
    <property type="evidence" value="ECO:0007669"/>
    <property type="project" value="UniProtKB-UniRule"/>
</dbReference>